<keyword evidence="1" id="KW-1133">Transmembrane helix</keyword>
<dbReference type="Pfam" id="PF09822">
    <property type="entry name" value="ABC_transp_aux"/>
    <property type="match status" value="1"/>
</dbReference>
<accession>A0A4Y9QPQ1</accession>
<feature type="domain" description="ABC-type uncharacterised transport system" evidence="2">
    <location>
        <begin position="196"/>
        <end position="494"/>
    </location>
</feature>
<evidence type="ECO:0000313" key="4">
    <source>
        <dbReference type="EMBL" id="TFV93562.1"/>
    </source>
</evidence>
<dbReference type="EMBL" id="SPSB01000004">
    <property type="protein sequence ID" value="TFV93562.1"/>
    <property type="molecule type" value="Genomic_DNA"/>
</dbReference>
<protein>
    <submittedName>
        <fullName evidence="4">Gliding motility-associated ABC transporter substrate-binding protein GldG</fullName>
    </submittedName>
</protein>
<evidence type="ECO:0000259" key="3">
    <source>
        <dbReference type="Pfam" id="PF23357"/>
    </source>
</evidence>
<feature type="transmembrane region" description="Helical" evidence="1">
    <location>
        <begin position="12"/>
        <end position="31"/>
    </location>
</feature>
<keyword evidence="1" id="KW-0812">Transmembrane</keyword>
<name>A0A4Y9QPQ1_9BACT</name>
<dbReference type="OrthoDB" id="9777219at2"/>
<reference evidence="4 5" key="1">
    <citation type="submission" date="2019-03" db="EMBL/GenBank/DDBJ databases">
        <title>Algoriphagus sp. nov, a new strain isolated from root system soil of mangrove plant Kandelia.</title>
        <authorList>
            <person name="Yin Q."/>
            <person name="Wang K."/>
            <person name="Song Z."/>
        </authorList>
    </citation>
    <scope>NUCLEOTIDE SEQUENCE [LARGE SCALE GENOMIC DNA]</scope>
    <source>
        <strain evidence="4 5">XY-J91</strain>
    </source>
</reference>
<dbReference type="InterPro" id="IPR019196">
    <property type="entry name" value="ABC_transp_unknown"/>
</dbReference>
<dbReference type="InterPro" id="IPR019863">
    <property type="entry name" value="Motility-assoc_ABC-rel_GldG"/>
</dbReference>
<dbReference type="InterPro" id="IPR055396">
    <property type="entry name" value="DUF7088"/>
</dbReference>
<keyword evidence="1" id="KW-0472">Membrane</keyword>
<dbReference type="AlphaFoldDB" id="A0A4Y9QPQ1"/>
<evidence type="ECO:0000259" key="2">
    <source>
        <dbReference type="Pfam" id="PF09822"/>
    </source>
</evidence>
<organism evidence="4 5">
    <name type="scientific">Algoriphagus kandeliae</name>
    <dbReference type="NCBI Taxonomy" id="2562278"/>
    <lineage>
        <taxon>Bacteria</taxon>
        <taxon>Pseudomonadati</taxon>
        <taxon>Bacteroidota</taxon>
        <taxon>Cytophagia</taxon>
        <taxon>Cytophagales</taxon>
        <taxon>Cyclobacteriaceae</taxon>
        <taxon>Algoriphagus</taxon>
    </lineage>
</organism>
<feature type="transmembrane region" description="Helical" evidence="1">
    <location>
        <begin position="529"/>
        <end position="552"/>
    </location>
</feature>
<dbReference type="Proteomes" id="UP000297647">
    <property type="component" value="Unassembled WGS sequence"/>
</dbReference>
<dbReference type="RefSeq" id="WP_135075957.1">
    <property type="nucleotide sequence ID" value="NZ_SPSB01000004.1"/>
</dbReference>
<proteinExistence type="predicted"/>
<gene>
    <name evidence="4" type="primary">gldG</name>
    <name evidence="4" type="ORF">E4S40_15055</name>
</gene>
<evidence type="ECO:0000256" key="1">
    <source>
        <dbReference type="SAM" id="Phobius"/>
    </source>
</evidence>
<evidence type="ECO:0000313" key="5">
    <source>
        <dbReference type="Proteomes" id="UP000297647"/>
    </source>
</evidence>
<sequence length="558" mass="63077">MSRKKQHIVRNIGVLLVVLLIFLAFGAFLRFRIDLTEDRRYSLHPATEEVLEEVQEPIHVEILLVGDDLPAGMRRLQRSIEETVRTFDAFSNQKISFSYLDPLSLPEEDQEEFILQLNDYGINPTSLMVNQTGGQQTKLIFPGILVYNEEFETGALILKGEMGMGQEEILNQSIENLEFELSNAIRKLSNPGSGAIAMVMGHGEMKEDDGYGLVEALDGDFELFKVPLEQARTVEDLVNFELIFIQGPQESFTEREVYLLDQYVMHGGKLVVLTDGVLVDVTQAGGEGTLAFPFENGLENLLFKYGIRVNKDLIQDLNFGYFPVMGGNFGNQEQLVPLPWPFYVQASRMQDHPITKGLDVVNFRFVSSLDTVMAQGIQKTPLLFSSDFTRILPAPARVAFRDMEMEPNVADFPLRNLPLAYLLEGEFTSLYKNRFLPEGFDQADFKESGEGKVVVIGDGEVFQSQVDFQSGAPLNLGEDPFNQMVFANRIFLRNLVQYLQNPDGIIASRTRTFQIRPLNRVKIVEQKSFWQILNVGLPVALLLLLGTGVSFWRKKKYS</sequence>
<comment type="caution">
    <text evidence="4">The sequence shown here is derived from an EMBL/GenBank/DDBJ whole genome shotgun (WGS) entry which is preliminary data.</text>
</comment>
<dbReference type="NCBIfam" id="TIGR03521">
    <property type="entry name" value="GldG"/>
    <property type="match status" value="1"/>
</dbReference>
<keyword evidence="5" id="KW-1185">Reference proteome</keyword>
<feature type="domain" description="DUF7088" evidence="3">
    <location>
        <begin position="37"/>
        <end position="146"/>
    </location>
</feature>
<dbReference type="Pfam" id="PF23357">
    <property type="entry name" value="DUF7088"/>
    <property type="match status" value="1"/>
</dbReference>